<dbReference type="PANTHER" id="PTHR43201:SF5">
    <property type="entry name" value="MEDIUM-CHAIN ACYL-COA LIGASE ACSF2, MITOCHONDRIAL"/>
    <property type="match status" value="1"/>
</dbReference>
<name>A0A923NMC8_9FIRM</name>
<evidence type="ECO:0000259" key="4">
    <source>
        <dbReference type="Pfam" id="PF13193"/>
    </source>
</evidence>
<accession>A0A923NMC8</accession>
<dbReference type="InterPro" id="IPR042099">
    <property type="entry name" value="ANL_N_sf"/>
</dbReference>
<comment type="similarity">
    <text evidence="1">Belongs to the ATP-dependent AMP-binding enzyme family.</text>
</comment>
<dbReference type="Pfam" id="PF13193">
    <property type="entry name" value="AMP-binding_C"/>
    <property type="match status" value="1"/>
</dbReference>
<dbReference type="InterPro" id="IPR000873">
    <property type="entry name" value="AMP-dep_synth/lig_dom"/>
</dbReference>
<evidence type="ECO:0000313" key="5">
    <source>
        <dbReference type="EMBL" id="MBC6680595.1"/>
    </source>
</evidence>
<feature type="domain" description="AMP-dependent synthetase/ligase" evidence="3">
    <location>
        <begin position="26"/>
        <end position="397"/>
    </location>
</feature>
<keyword evidence="2 5" id="KW-0436">Ligase</keyword>
<dbReference type="AlphaFoldDB" id="A0A923NMC8"/>
<dbReference type="EMBL" id="JACRYT010000015">
    <property type="protein sequence ID" value="MBC6680595.1"/>
    <property type="molecule type" value="Genomic_DNA"/>
</dbReference>
<dbReference type="Gene3D" id="3.40.50.12780">
    <property type="entry name" value="N-terminal domain of ligase-like"/>
    <property type="match status" value="1"/>
</dbReference>
<dbReference type="RefSeq" id="WP_187303690.1">
    <property type="nucleotide sequence ID" value="NZ_JACRYT010000015.1"/>
</dbReference>
<reference evidence="5" key="1">
    <citation type="submission" date="2020-08" db="EMBL/GenBank/DDBJ databases">
        <title>Genome public.</title>
        <authorList>
            <person name="Liu C."/>
            <person name="Sun Q."/>
        </authorList>
    </citation>
    <scope>NUCLEOTIDE SEQUENCE</scope>
    <source>
        <strain evidence="5">BX12</strain>
    </source>
</reference>
<comment type="caution">
    <text evidence="5">The sequence shown here is derived from an EMBL/GenBank/DDBJ whole genome shotgun (WGS) entry which is preliminary data.</text>
</comment>
<evidence type="ECO:0000313" key="6">
    <source>
        <dbReference type="Proteomes" id="UP000602647"/>
    </source>
</evidence>
<sequence>MQRTYDDRMFIDTFEHQFTWLNGFMRNVTRYGKKLAIIDPAEDKTWTYEEFNREANRLAHALRKDGVGKNDVVMIALMNCPEFCFNYVGPRKIGAILNMANFNLSAGELALLINHNEPKVIIYSADISETMAQAIEMAEHKPVHAVMADNLKGVELPEGHLSYEDYVAGQPEENPEMDFVPHIYDEVVRMCTSGTSSLPKSVPLNDINEVLSAHDAIMHYPLNCKDVCMNMTPLFHRGGSHSGGTCPTFYVGGALVVVRSFTPRSTLQYVEKYGITYLTGSPATLEMLARVQEKTPFDISSLRGLVTMGAPFEKSACMRYLKMLTPNILNGYGTTETFWNSFLRPYDLPDFAGTVGGSCIDDEVRVVKIYEDRKAEPDEVVPQDNETVGEIIIRTPAKTTYSYYKNPEEQEKKFYKGWMYTADLGYWDEHSYITVNGRKDDMIVCSAENIYPTQIEEVLSGFDKVKDSIVTAVPDKVRGEVVVAYVIAEDPTLTIEELANFCHESPMLSKYKRPRWYRIVDSLPLTATGKKMHYVMKQQALEDLEKGLLKRK</sequence>
<dbReference type="Gene3D" id="3.30.300.30">
    <property type="match status" value="1"/>
</dbReference>
<dbReference type="InterPro" id="IPR025110">
    <property type="entry name" value="AMP-bd_C"/>
</dbReference>
<gene>
    <name evidence="5" type="ORF">H9L42_12265</name>
</gene>
<evidence type="ECO:0000256" key="1">
    <source>
        <dbReference type="ARBA" id="ARBA00006432"/>
    </source>
</evidence>
<protein>
    <submittedName>
        <fullName evidence="5">Acyl--CoA ligase</fullName>
    </submittedName>
</protein>
<dbReference type="InterPro" id="IPR045851">
    <property type="entry name" value="AMP-bd_C_sf"/>
</dbReference>
<feature type="domain" description="AMP-binding enzyme C-terminal" evidence="4">
    <location>
        <begin position="454"/>
        <end position="530"/>
    </location>
</feature>
<dbReference type="GO" id="GO:0031956">
    <property type="term" value="F:medium-chain fatty acid-CoA ligase activity"/>
    <property type="evidence" value="ECO:0007669"/>
    <property type="project" value="TreeGrafter"/>
</dbReference>
<dbReference type="SUPFAM" id="SSF56801">
    <property type="entry name" value="Acetyl-CoA synthetase-like"/>
    <property type="match status" value="1"/>
</dbReference>
<dbReference type="GO" id="GO:0006631">
    <property type="term" value="P:fatty acid metabolic process"/>
    <property type="evidence" value="ECO:0007669"/>
    <property type="project" value="TreeGrafter"/>
</dbReference>
<dbReference type="Proteomes" id="UP000602647">
    <property type="component" value="Unassembled WGS sequence"/>
</dbReference>
<organism evidence="5 6">
    <name type="scientific">Zhenpiania hominis</name>
    <dbReference type="NCBI Taxonomy" id="2763644"/>
    <lineage>
        <taxon>Bacteria</taxon>
        <taxon>Bacillati</taxon>
        <taxon>Bacillota</taxon>
        <taxon>Clostridia</taxon>
        <taxon>Peptostreptococcales</taxon>
        <taxon>Anaerovoracaceae</taxon>
        <taxon>Zhenpiania</taxon>
    </lineage>
</organism>
<dbReference type="Pfam" id="PF00501">
    <property type="entry name" value="AMP-binding"/>
    <property type="match status" value="1"/>
</dbReference>
<dbReference type="PANTHER" id="PTHR43201">
    <property type="entry name" value="ACYL-COA SYNTHETASE"/>
    <property type="match status" value="1"/>
</dbReference>
<evidence type="ECO:0000259" key="3">
    <source>
        <dbReference type="Pfam" id="PF00501"/>
    </source>
</evidence>
<proteinExistence type="inferred from homology"/>
<keyword evidence="6" id="KW-1185">Reference proteome</keyword>
<evidence type="ECO:0000256" key="2">
    <source>
        <dbReference type="ARBA" id="ARBA00022598"/>
    </source>
</evidence>